<accession>X1VBN2</accession>
<evidence type="ECO:0000313" key="1">
    <source>
        <dbReference type="EMBL" id="GAJ14467.1"/>
    </source>
</evidence>
<comment type="caution">
    <text evidence="1">The sequence shown here is derived from an EMBL/GenBank/DDBJ whole genome shotgun (WGS) entry which is preliminary data.</text>
</comment>
<dbReference type="AlphaFoldDB" id="X1VBN2"/>
<gene>
    <name evidence="1" type="ORF">S12H4_44292</name>
</gene>
<evidence type="ECO:0008006" key="2">
    <source>
        <dbReference type="Google" id="ProtNLM"/>
    </source>
</evidence>
<dbReference type="EMBL" id="BARW01027279">
    <property type="protein sequence ID" value="GAJ14467.1"/>
    <property type="molecule type" value="Genomic_DNA"/>
</dbReference>
<reference evidence="1" key="1">
    <citation type="journal article" date="2014" name="Front. Microbiol.">
        <title>High frequency of phylogenetically diverse reductive dehalogenase-homologous genes in deep subseafloor sedimentary metagenomes.</title>
        <authorList>
            <person name="Kawai M."/>
            <person name="Futagami T."/>
            <person name="Toyoda A."/>
            <person name="Takaki Y."/>
            <person name="Nishi S."/>
            <person name="Hori S."/>
            <person name="Arai W."/>
            <person name="Tsubouchi T."/>
            <person name="Morono Y."/>
            <person name="Uchiyama I."/>
            <person name="Ito T."/>
            <person name="Fujiyama A."/>
            <person name="Inagaki F."/>
            <person name="Takami H."/>
        </authorList>
    </citation>
    <scope>NUCLEOTIDE SEQUENCE</scope>
    <source>
        <strain evidence="1">Expedition CK06-06</strain>
    </source>
</reference>
<sequence length="53" mass="5822">METREVTLNPGASQEVIFTFTPEMAKDYAVSVNGLTGTFRAYCFIEVVASKNS</sequence>
<name>X1VBN2_9ZZZZ</name>
<organism evidence="1">
    <name type="scientific">marine sediment metagenome</name>
    <dbReference type="NCBI Taxonomy" id="412755"/>
    <lineage>
        <taxon>unclassified sequences</taxon>
        <taxon>metagenomes</taxon>
        <taxon>ecological metagenomes</taxon>
    </lineage>
</organism>
<protein>
    <recommendedName>
        <fullName evidence="2">Fibronectin type III-like domain-containing protein</fullName>
    </recommendedName>
</protein>
<proteinExistence type="predicted"/>